<dbReference type="OrthoDB" id="6091258at2759"/>
<dbReference type="AlphaFoldDB" id="A0A913ZU34"/>
<accession>A0A913ZU34</accession>
<dbReference type="EnsemblMetazoa" id="XM_038198658.1">
    <property type="protein sequence ID" value="XP_038054586.1"/>
    <property type="gene ID" value="LOC119726800"/>
</dbReference>
<evidence type="ECO:0000313" key="1">
    <source>
        <dbReference type="EnsemblMetazoa" id="XP_038054586.1"/>
    </source>
</evidence>
<dbReference type="OMA" id="ECSSKEW"/>
<sequence length="231" mass="26619">MDFTPRVETYSEDAAHLGEMLGFFRKECLDYLEGRREFLEGGYDPAKGWERRLDDGRYCLTQFPHGHADTVGLLYPERHPAATTGDRPSSRPDKKLNFVGFLGRRSDRAPELMSRADEIVEGLQELMCGQPDILLYGTGAWSAEDPNHYNLVVIRNEEAGKTWKEGELHRREAINNLSPKYYTTVRIHTGVLPDGLDSKELQLKRSVFLDYRAHQKDPSEPIQREEKYWTS</sequence>
<reference evidence="1" key="1">
    <citation type="submission" date="2022-11" db="UniProtKB">
        <authorList>
            <consortium name="EnsemblMetazoa"/>
        </authorList>
    </citation>
    <scope>IDENTIFICATION</scope>
</reference>
<name>A0A913ZU34_PATMI</name>
<keyword evidence="2" id="KW-1185">Reference proteome</keyword>
<dbReference type="RefSeq" id="XP_038054586.1">
    <property type="nucleotide sequence ID" value="XM_038198658.1"/>
</dbReference>
<organism evidence="1 2">
    <name type="scientific">Patiria miniata</name>
    <name type="common">Bat star</name>
    <name type="synonym">Asterina miniata</name>
    <dbReference type="NCBI Taxonomy" id="46514"/>
    <lineage>
        <taxon>Eukaryota</taxon>
        <taxon>Metazoa</taxon>
        <taxon>Echinodermata</taxon>
        <taxon>Eleutherozoa</taxon>
        <taxon>Asterozoa</taxon>
        <taxon>Asteroidea</taxon>
        <taxon>Valvatacea</taxon>
        <taxon>Valvatida</taxon>
        <taxon>Asterinidae</taxon>
        <taxon>Patiria</taxon>
    </lineage>
</organism>
<evidence type="ECO:0000313" key="2">
    <source>
        <dbReference type="Proteomes" id="UP000887568"/>
    </source>
</evidence>
<protein>
    <submittedName>
        <fullName evidence="1">Uncharacterized protein</fullName>
    </submittedName>
</protein>
<proteinExistence type="predicted"/>
<dbReference type="Proteomes" id="UP000887568">
    <property type="component" value="Unplaced"/>
</dbReference>
<dbReference type="GeneID" id="119726800"/>